<evidence type="ECO:0000313" key="4">
    <source>
        <dbReference type="Proteomes" id="UP000682733"/>
    </source>
</evidence>
<dbReference type="AlphaFoldDB" id="A0A8S2I599"/>
<accession>A0A8S2I599</accession>
<dbReference type="EMBL" id="CAJOBA010004559">
    <property type="protein sequence ID" value="CAF3716520.1"/>
    <property type="molecule type" value="Genomic_DNA"/>
</dbReference>
<evidence type="ECO:0000313" key="2">
    <source>
        <dbReference type="EMBL" id="CAF0941475.1"/>
    </source>
</evidence>
<gene>
    <name evidence="2" type="ORF">OVA965_LOCUS11660</name>
    <name evidence="3" type="ORF">TMI583_LOCUS11662</name>
</gene>
<dbReference type="Proteomes" id="UP000677228">
    <property type="component" value="Unassembled WGS sequence"/>
</dbReference>
<sequence>MYNSNSPHQYYRSASQQFNHLSSRQPINPYHSLNQLNNDYLPPRQPIHPYHSPKQLNNEYLPPPQPIHPYHSPKQLNNEYLPPPQPIHPYHSPKQLNNEYLPPRQRMHQQYSTTPAHNHYHNDISNQQQPQTSNGYINSGSFDAQQQTWTNNNRHEEIYRSRYDQSPGGYLSSTSDHYKSPFDNRHNQHDGYPLTPTDRYQLNGDHTLRNPHSANRIQHNTGTIKNNIQHITPSQLRLMYDDIVYQLKMDRSQNVYERNLHILYDIVNVLEDVDGQILIDSSLINHEFYAKLRDILREILRKWHRKRTDVPLTKQESFIFRNTSKILLNMTHSVNDQTDRSVMNELLLNEQFIESIKDCLEDVALHGKYLNDKNLKHFDRLIDVLADYQRQNKAELADNPHLLGLLDIIIKCLSSQYYQNAFKQLKLSAKSMMGYEKLFLVRCPSYFTSYEGKHQELLTGTLLDIMLPRYVEIFAKFIPSISEWNRSLIRAVYHITDVLNHGASISSSCSKKIGEHLSLIDSIIA</sequence>
<reference evidence="3" key="1">
    <citation type="submission" date="2021-02" db="EMBL/GenBank/DDBJ databases">
        <authorList>
            <person name="Nowell W R."/>
        </authorList>
    </citation>
    <scope>NUCLEOTIDE SEQUENCE</scope>
</reference>
<evidence type="ECO:0000313" key="3">
    <source>
        <dbReference type="EMBL" id="CAF3716520.1"/>
    </source>
</evidence>
<name>A0A8S2I599_9BILA</name>
<dbReference type="Proteomes" id="UP000682733">
    <property type="component" value="Unassembled WGS sequence"/>
</dbReference>
<proteinExistence type="predicted"/>
<feature type="region of interest" description="Disordered" evidence="1">
    <location>
        <begin position="162"/>
        <end position="196"/>
    </location>
</feature>
<feature type="region of interest" description="Disordered" evidence="1">
    <location>
        <begin position="43"/>
        <end position="67"/>
    </location>
</feature>
<comment type="caution">
    <text evidence="3">The sequence shown here is derived from an EMBL/GenBank/DDBJ whole genome shotgun (WGS) entry which is preliminary data.</text>
</comment>
<organism evidence="3 4">
    <name type="scientific">Didymodactylos carnosus</name>
    <dbReference type="NCBI Taxonomy" id="1234261"/>
    <lineage>
        <taxon>Eukaryota</taxon>
        <taxon>Metazoa</taxon>
        <taxon>Spiralia</taxon>
        <taxon>Gnathifera</taxon>
        <taxon>Rotifera</taxon>
        <taxon>Eurotatoria</taxon>
        <taxon>Bdelloidea</taxon>
        <taxon>Philodinida</taxon>
        <taxon>Philodinidae</taxon>
        <taxon>Didymodactylos</taxon>
    </lineage>
</organism>
<evidence type="ECO:0000256" key="1">
    <source>
        <dbReference type="SAM" id="MobiDB-lite"/>
    </source>
</evidence>
<feature type="compositionally biased region" description="Basic and acidic residues" evidence="1">
    <location>
        <begin position="176"/>
        <end position="189"/>
    </location>
</feature>
<dbReference type="EMBL" id="CAJNOK010004555">
    <property type="protein sequence ID" value="CAF0941475.1"/>
    <property type="molecule type" value="Genomic_DNA"/>
</dbReference>
<protein>
    <submittedName>
        <fullName evidence="3">Uncharacterized protein</fullName>
    </submittedName>
</protein>
<feature type="non-terminal residue" evidence="3">
    <location>
        <position position="1"/>
    </location>
</feature>